<proteinExistence type="inferred from homology"/>
<evidence type="ECO:0000259" key="2">
    <source>
        <dbReference type="Pfam" id="PF01301"/>
    </source>
</evidence>
<dbReference type="EC" id="3.2.1.23" evidence="3"/>
<evidence type="ECO:0000256" key="1">
    <source>
        <dbReference type="ARBA" id="ARBA00009809"/>
    </source>
</evidence>
<organism evidence="3 4">
    <name type="scientific">Kibdelosporangium lantanae</name>
    <dbReference type="NCBI Taxonomy" id="1497396"/>
    <lineage>
        <taxon>Bacteria</taxon>
        <taxon>Bacillati</taxon>
        <taxon>Actinomycetota</taxon>
        <taxon>Actinomycetes</taxon>
        <taxon>Pseudonocardiales</taxon>
        <taxon>Pseudonocardiaceae</taxon>
        <taxon>Kibdelosporangium</taxon>
    </lineage>
</organism>
<dbReference type="InterPro" id="IPR031330">
    <property type="entry name" value="Gly_Hdrlase_35_cat"/>
</dbReference>
<protein>
    <submittedName>
        <fullName evidence="3">Beta-galactosidase</fullName>
        <ecNumber evidence="3">3.2.1.23</ecNumber>
    </submittedName>
</protein>
<dbReference type="Gene3D" id="3.20.20.80">
    <property type="entry name" value="Glycosidases"/>
    <property type="match status" value="1"/>
</dbReference>
<dbReference type="Pfam" id="PF01301">
    <property type="entry name" value="Glyco_hydro_35"/>
    <property type="match status" value="1"/>
</dbReference>
<dbReference type="PANTHER" id="PTHR23421">
    <property type="entry name" value="BETA-GALACTOSIDASE RELATED"/>
    <property type="match status" value="1"/>
</dbReference>
<keyword evidence="3" id="KW-0378">Hydrolase</keyword>
<comment type="caution">
    <text evidence="3">The sequence shown here is derived from an EMBL/GenBank/DDBJ whole genome shotgun (WGS) entry which is preliminary data.</text>
</comment>
<keyword evidence="4" id="KW-1185">Reference proteome</keyword>
<gene>
    <name evidence="3" type="ORF">ACFQ1S_44520</name>
</gene>
<dbReference type="EMBL" id="JBHTIS010004167">
    <property type="protein sequence ID" value="MFD1052146.1"/>
    <property type="molecule type" value="Genomic_DNA"/>
</dbReference>
<keyword evidence="3" id="KW-0326">Glycosidase</keyword>
<dbReference type="SUPFAM" id="SSF51445">
    <property type="entry name" value="(Trans)glycosidases"/>
    <property type="match status" value="1"/>
</dbReference>
<dbReference type="InterPro" id="IPR001944">
    <property type="entry name" value="Glycoside_Hdrlase_35"/>
</dbReference>
<dbReference type="GO" id="GO:0004565">
    <property type="term" value="F:beta-galactosidase activity"/>
    <property type="evidence" value="ECO:0007669"/>
    <property type="project" value="UniProtKB-EC"/>
</dbReference>
<evidence type="ECO:0000313" key="3">
    <source>
        <dbReference type="EMBL" id="MFD1052146.1"/>
    </source>
</evidence>
<accession>A0ABW3MNP0</accession>
<reference evidence="4" key="1">
    <citation type="journal article" date="2019" name="Int. J. Syst. Evol. Microbiol.">
        <title>The Global Catalogue of Microorganisms (GCM) 10K type strain sequencing project: providing services to taxonomists for standard genome sequencing and annotation.</title>
        <authorList>
            <consortium name="The Broad Institute Genomics Platform"/>
            <consortium name="The Broad Institute Genome Sequencing Center for Infectious Disease"/>
            <person name="Wu L."/>
            <person name="Ma J."/>
        </authorList>
    </citation>
    <scope>NUCLEOTIDE SEQUENCE [LARGE SCALE GENOMIC DNA]</scope>
    <source>
        <strain evidence="4">JCM 31486</strain>
    </source>
</reference>
<dbReference type="PRINTS" id="PR00742">
    <property type="entry name" value="GLHYDRLASE35"/>
</dbReference>
<evidence type="ECO:0000313" key="4">
    <source>
        <dbReference type="Proteomes" id="UP001597045"/>
    </source>
</evidence>
<dbReference type="InterPro" id="IPR017853">
    <property type="entry name" value="GH"/>
</dbReference>
<feature type="domain" description="Glycoside hydrolase 35 catalytic" evidence="2">
    <location>
        <begin position="11"/>
        <end position="74"/>
    </location>
</feature>
<name>A0ABW3MNP0_9PSEU</name>
<comment type="similarity">
    <text evidence="1">Belongs to the glycosyl hydrolase 35 family.</text>
</comment>
<sequence>MPEFAIGETDFLLAGRPFQILSGALHYFRVHPDLWADRVDKARRMGLNTIETYVPWNAHAPEPDRFDLSGGLDLD</sequence>
<feature type="non-terminal residue" evidence="3">
    <location>
        <position position="75"/>
    </location>
</feature>
<dbReference type="Proteomes" id="UP001597045">
    <property type="component" value="Unassembled WGS sequence"/>
</dbReference>